<evidence type="ECO:0000256" key="1">
    <source>
        <dbReference type="SAM" id="MobiDB-lite"/>
    </source>
</evidence>
<dbReference type="PANTHER" id="PTHR37540">
    <property type="entry name" value="TRANSCRIPTION FACTOR (ACR-2), PUTATIVE-RELATED-RELATED"/>
    <property type="match status" value="1"/>
</dbReference>
<feature type="region of interest" description="Disordered" evidence="1">
    <location>
        <begin position="514"/>
        <end position="538"/>
    </location>
</feature>
<proteinExistence type="predicted"/>
<evidence type="ECO:0000313" key="3">
    <source>
        <dbReference type="Proteomes" id="UP000664132"/>
    </source>
</evidence>
<protein>
    <submittedName>
        <fullName evidence="2">Uncharacterized protein</fullName>
    </submittedName>
</protein>
<reference evidence="2" key="1">
    <citation type="submission" date="2021-02" db="EMBL/GenBank/DDBJ databases">
        <title>Genome sequence Cadophora malorum strain M34.</title>
        <authorList>
            <person name="Stefanovic E."/>
            <person name="Vu D."/>
            <person name="Scully C."/>
            <person name="Dijksterhuis J."/>
            <person name="Roader J."/>
            <person name="Houbraken J."/>
        </authorList>
    </citation>
    <scope>NUCLEOTIDE SEQUENCE</scope>
    <source>
        <strain evidence="2">M34</strain>
    </source>
</reference>
<dbReference type="OrthoDB" id="4159781at2759"/>
<dbReference type="InterPro" id="IPR021858">
    <property type="entry name" value="Fun_TF"/>
</dbReference>
<dbReference type="Proteomes" id="UP000664132">
    <property type="component" value="Unassembled WGS sequence"/>
</dbReference>
<gene>
    <name evidence="2" type="ORF">IFR04_010399</name>
</gene>
<keyword evidence="3" id="KW-1185">Reference proteome</keyword>
<feature type="region of interest" description="Disordered" evidence="1">
    <location>
        <begin position="1"/>
        <end position="39"/>
    </location>
</feature>
<evidence type="ECO:0000313" key="2">
    <source>
        <dbReference type="EMBL" id="KAG4416481.1"/>
    </source>
</evidence>
<name>A0A8H7TCU1_9HELO</name>
<dbReference type="Pfam" id="PF11951">
    <property type="entry name" value="Fungal_trans_2"/>
    <property type="match status" value="1"/>
</dbReference>
<sequence length="538" mass="60608">MKDIGKSRRKDKRNRQVSLELPESIGEASTSSESELPFRCAAGQQGTFQKFELAGHGPTPASNAEVGSCTSFYPLDSTLYFQPSDSEHAAPEYLQQTDQDCSYDSRDFRTLAQSPPSIERLGSGRGDPFARYPVPMKGQMRELLDEAFDDRYHNIGPWRDACLPIGMLGPAAFHQMLSNALLNIRCRRPICDPSDNYESIRHHGIAVRIVKEGMSDPAVATSDAFIGAIVGLTCYHCHTGNHDAWRLHMNGLEQVVRLRGGIHTLDSNKLVRTLLAWSDITGSSVEDVHPRFPAPLFIPNLETLQPCPAISPHQDHILAVWLVRFTNNIDLLSVMNHLQRVNYHLHHEDRKIFHDGDFATAYIFPAIHQCLSLSGDAIQADEQDTNILQSVRISCLLYTAEIRRLFGINGVAAKLHTQKLKFYLENSTHDWGELGMLRLWCLAMGGMESEGADRAWFAAEVAREGAEMGYPMWHDLEAQMEEMIWFTDAHRPKFWSLYHGFDDTIPDPECLGIGNDFQDQYPEPDQANPGDPYPFIGW</sequence>
<dbReference type="PANTHER" id="PTHR37540:SF5">
    <property type="entry name" value="TRANSCRIPTION FACTOR DOMAIN-CONTAINING PROTEIN"/>
    <property type="match status" value="1"/>
</dbReference>
<dbReference type="AlphaFoldDB" id="A0A8H7TCU1"/>
<organism evidence="2 3">
    <name type="scientific">Cadophora malorum</name>
    <dbReference type="NCBI Taxonomy" id="108018"/>
    <lineage>
        <taxon>Eukaryota</taxon>
        <taxon>Fungi</taxon>
        <taxon>Dikarya</taxon>
        <taxon>Ascomycota</taxon>
        <taxon>Pezizomycotina</taxon>
        <taxon>Leotiomycetes</taxon>
        <taxon>Helotiales</taxon>
        <taxon>Ploettnerulaceae</taxon>
        <taxon>Cadophora</taxon>
    </lineage>
</organism>
<comment type="caution">
    <text evidence="2">The sequence shown here is derived from an EMBL/GenBank/DDBJ whole genome shotgun (WGS) entry which is preliminary data.</text>
</comment>
<dbReference type="EMBL" id="JAFJYH010000185">
    <property type="protein sequence ID" value="KAG4416481.1"/>
    <property type="molecule type" value="Genomic_DNA"/>
</dbReference>
<accession>A0A8H7TCU1</accession>